<organism evidence="3 4">
    <name type="scientific">Catenovulum maritimum</name>
    <dbReference type="NCBI Taxonomy" id="1513271"/>
    <lineage>
        <taxon>Bacteria</taxon>
        <taxon>Pseudomonadati</taxon>
        <taxon>Pseudomonadota</taxon>
        <taxon>Gammaproteobacteria</taxon>
        <taxon>Alteromonadales</taxon>
        <taxon>Alteromonadaceae</taxon>
        <taxon>Catenovulum</taxon>
    </lineage>
</organism>
<proteinExistence type="predicted"/>
<keyword evidence="4" id="KW-1185">Reference proteome</keyword>
<dbReference type="PANTHER" id="PTHR30535">
    <property type="entry name" value="VITAMIN B12-BINDING PROTEIN"/>
    <property type="match status" value="1"/>
</dbReference>
<evidence type="ECO:0000259" key="2">
    <source>
        <dbReference type="PROSITE" id="PS50983"/>
    </source>
</evidence>
<dbReference type="SUPFAM" id="SSF53807">
    <property type="entry name" value="Helical backbone' metal receptor"/>
    <property type="match status" value="1"/>
</dbReference>
<dbReference type="InterPro" id="IPR050902">
    <property type="entry name" value="ABC_Transporter_SBP"/>
</dbReference>
<reference evidence="3 4" key="1">
    <citation type="submission" date="2015-04" db="EMBL/GenBank/DDBJ databases">
        <title>Draft Genome Sequence of the Novel Agar-Digesting Marine Bacterium Q1.</title>
        <authorList>
            <person name="Li Y."/>
            <person name="Li D."/>
            <person name="Chen G."/>
            <person name="Du Z."/>
        </authorList>
    </citation>
    <scope>NUCLEOTIDE SEQUENCE [LARGE SCALE GENOMIC DNA]</scope>
    <source>
        <strain evidence="3 4">Q1</strain>
    </source>
</reference>
<sequence>MLRALVLLIVSLNFIQLAWAESKPKFIVLAPHIVEMFYEIGAGEQIIGTTEHSDYPESAKAIPRIGNYANLQIERILQLKPDHIIAWKSGNPDEDLKRLARLGINLKYSNPNSIESVAQEILYFGGLSGHQTQARIVADKYLAQYKQLVNKYKNKKPVKIFYQLWTSPLTTVSNNAWPLQLIRTCQIDNLFDNLIGDYPHISKEQIIVGKPEIIIIPTSNSEPNGSVTDWNRYTSIPAVQNKQVLTVNSDKLHRMTPRAIDELAVTCELIEKYRISTQ</sequence>
<feature type="domain" description="Fe/B12 periplasmic-binding" evidence="2">
    <location>
        <begin position="25"/>
        <end position="277"/>
    </location>
</feature>
<dbReference type="STRING" id="1513271.XM47_09970"/>
<dbReference type="EMBL" id="LAZL01000012">
    <property type="protein sequence ID" value="KMT65385.1"/>
    <property type="molecule type" value="Genomic_DNA"/>
</dbReference>
<dbReference type="PANTHER" id="PTHR30535:SF34">
    <property type="entry name" value="MOLYBDATE-BINDING PROTEIN MOLA"/>
    <property type="match status" value="1"/>
</dbReference>
<evidence type="ECO:0000256" key="1">
    <source>
        <dbReference type="ARBA" id="ARBA00022729"/>
    </source>
</evidence>
<keyword evidence="1" id="KW-0732">Signal</keyword>
<dbReference type="NCBIfam" id="NF038402">
    <property type="entry name" value="TroA_like"/>
    <property type="match status" value="1"/>
</dbReference>
<dbReference type="Pfam" id="PF01497">
    <property type="entry name" value="Peripla_BP_2"/>
    <property type="match status" value="1"/>
</dbReference>
<gene>
    <name evidence="3" type="ORF">XM47_09970</name>
</gene>
<comment type="caution">
    <text evidence="3">The sequence shown here is derived from an EMBL/GenBank/DDBJ whole genome shotgun (WGS) entry which is preliminary data.</text>
</comment>
<dbReference type="GO" id="GO:0071281">
    <property type="term" value="P:cellular response to iron ion"/>
    <property type="evidence" value="ECO:0007669"/>
    <property type="project" value="TreeGrafter"/>
</dbReference>
<protein>
    <submittedName>
        <fullName evidence="3">ABC transporter substrate-binding protein</fullName>
    </submittedName>
</protein>
<dbReference type="Gene3D" id="3.40.50.1980">
    <property type="entry name" value="Nitrogenase molybdenum iron protein domain"/>
    <property type="match status" value="2"/>
</dbReference>
<evidence type="ECO:0000313" key="4">
    <source>
        <dbReference type="Proteomes" id="UP000037600"/>
    </source>
</evidence>
<dbReference type="AlphaFoldDB" id="A0A0J8GRD6"/>
<accession>A0A0J8GRD6</accession>
<dbReference type="PROSITE" id="PS50983">
    <property type="entry name" value="FE_B12_PBP"/>
    <property type="match status" value="1"/>
</dbReference>
<dbReference type="CDD" id="cd01144">
    <property type="entry name" value="BtuF"/>
    <property type="match status" value="1"/>
</dbReference>
<evidence type="ECO:0000313" key="3">
    <source>
        <dbReference type="EMBL" id="KMT65385.1"/>
    </source>
</evidence>
<dbReference type="Proteomes" id="UP000037600">
    <property type="component" value="Unassembled WGS sequence"/>
</dbReference>
<dbReference type="InterPro" id="IPR054828">
    <property type="entry name" value="Vit_B12_bind_prot"/>
</dbReference>
<name>A0A0J8GRD6_9ALTE</name>
<dbReference type="InterPro" id="IPR002491">
    <property type="entry name" value="ABC_transptr_periplasmic_BD"/>
</dbReference>